<proteinExistence type="predicted"/>
<evidence type="ECO:0000256" key="1">
    <source>
        <dbReference type="SAM" id="Coils"/>
    </source>
</evidence>
<dbReference type="EMBL" id="ASPP01028159">
    <property type="protein sequence ID" value="ETO05409.1"/>
    <property type="molecule type" value="Genomic_DNA"/>
</dbReference>
<feature type="compositionally biased region" description="Basic and acidic residues" evidence="2">
    <location>
        <begin position="281"/>
        <end position="303"/>
    </location>
</feature>
<keyword evidence="1" id="KW-0175">Coiled coil</keyword>
<keyword evidence="4" id="KW-1185">Reference proteome</keyword>
<feature type="region of interest" description="Disordered" evidence="2">
    <location>
        <begin position="274"/>
        <end position="315"/>
    </location>
</feature>
<evidence type="ECO:0000313" key="3">
    <source>
        <dbReference type="EMBL" id="ETO05409.1"/>
    </source>
</evidence>
<evidence type="ECO:0000313" key="4">
    <source>
        <dbReference type="Proteomes" id="UP000023152"/>
    </source>
</evidence>
<organism evidence="3 4">
    <name type="scientific">Reticulomyxa filosa</name>
    <dbReference type="NCBI Taxonomy" id="46433"/>
    <lineage>
        <taxon>Eukaryota</taxon>
        <taxon>Sar</taxon>
        <taxon>Rhizaria</taxon>
        <taxon>Retaria</taxon>
        <taxon>Foraminifera</taxon>
        <taxon>Monothalamids</taxon>
        <taxon>Reticulomyxidae</taxon>
        <taxon>Reticulomyxa</taxon>
    </lineage>
</organism>
<reference evidence="3 4" key="1">
    <citation type="journal article" date="2013" name="Curr. Biol.">
        <title>The Genome of the Foraminiferan Reticulomyxa filosa.</title>
        <authorList>
            <person name="Glockner G."/>
            <person name="Hulsmann N."/>
            <person name="Schleicher M."/>
            <person name="Noegel A.A."/>
            <person name="Eichinger L."/>
            <person name="Gallinger C."/>
            <person name="Pawlowski J."/>
            <person name="Sierra R."/>
            <person name="Euteneuer U."/>
            <person name="Pillet L."/>
            <person name="Moustafa A."/>
            <person name="Platzer M."/>
            <person name="Groth M."/>
            <person name="Szafranski K."/>
            <person name="Schliwa M."/>
        </authorList>
    </citation>
    <scope>NUCLEOTIDE SEQUENCE [LARGE SCALE GENOMIC DNA]</scope>
</reference>
<accession>X6LUY6</accession>
<comment type="caution">
    <text evidence="3">The sequence shown here is derived from an EMBL/GenBank/DDBJ whole genome shotgun (WGS) entry which is preliminary data.</text>
</comment>
<gene>
    <name evidence="3" type="ORF">RFI_31990</name>
</gene>
<dbReference type="AlphaFoldDB" id="X6LUY6"/>
<dbReference type="Proteomes" id="UP000023152">
    <property type="component" value="Unassembled WGS sequence"/>
</dbReference>
<sequence>MDYTETVSSNWFFSKTIKLKKSFSVIHLYLVDEFIYAWTDAKEGVWVEQLKVRNYIVVPDYASALINSVKSKQDFFFFISYTSESVTLEWRICAQQNENRERLKLLQSLEEERQTIQDLQNKLANLENKNKQLQKHIDTVTEQNESLADKNLKLDNENADLSEKLDQVKAIIKKNNTEIGSLTAALNKSENEKKEQIKQANSWKEKYNERMNHIESLKKENNKQIQQINDHKGEIEQHLKQINILKTQINNSDKDNKQQMRQIDTLKDEKQQLTKDNAQLTREKEAQKEELDRRETKIRKLESDYQQQKTQLDTTKTKLHEHVTLNEKNRSALSSLHSEKDILINEMETYRQQSNESKEYCFIVLFIFVAANTYTFYKKKKYMITNAQLSQEVKQLRGRIRELTIGVGIESEFPPVNKIVEDYEAISSNYRLKLTSAIIKQLKSDEKLTEKFEATFLARFAHCVSFTILRLSYEFIQSYWSDQLSLLQTTFGFNKETAQRYFQTIFQEQFNASFIKLHLQGKTFVHSNLKLQLIKEHSSFRSIYETIQESEGEEKDEEDNEVKAKRNALIESCLRSMWSCVLSRPSLELYPLIFTSNARLEHEIQSKHINISKERLGKDRDCDQIGYITWPTLIRCDTNEEKTFFFFLNYINKTLSSKNSKKCERHIETFLLSFKNFH</sequence>
<protein>
    <submittedName>
        <fullName evidence="3">Viral A-type inclusion protein</fullName>
    </submittedName>
</protein>
<dbReference type="OrthoDB" id="10255522at2759"/>
<feature type="coiled-coil region" evidence="1">
    <location>
        <begin position="379"/>
        <end position="406"/>
    </location>
</feature>
<name>X6LUY6_RETFI</name>
<evidence type="ECO:0000256" key="2">
    <source>
        <dbReference type="SAM" id="MobiDB-lite"/>
    </source>
</evidence>